<proteinExistence type="predicted"/>
<sequence>MFCCADQLPDVWFISFDNAICDGSEVYDKLYSIMLDLVDHINGVIQTSHTDNYGVMISQNMTVRVLVKNNGLCAITDSHQHELIQAILVSVIEGYLHMGTAQYLRDFRRNFEIKKSAELRKRVLQRQKKNQEKSDSVAFEEILKDGWMTGMVDDRQFEVVRTINDEADGRLLMRFRLTVICMNGL</sequence>
<organism evidence="1 2">
    <name type="scientific">Acropora cervicornis</name>
    <name type="common">Staghorn coral</name>
    <dbReference type="NCBI Taxonomy" id="6130"/>
    <lineage>
        <taxon>Eukaryota</taxon>
        <taxon>Metazoa</taxon>
        <taxon>Cnidaria</taxon>
        <taxon>Anthozoa</taxon>
        <taxon>Hexacorallia</taxon>
        <taxon>Scleractinia</taxon>
        <taxon>Astrocoeniina</taxon>
        <taxon>Acroporidae</taxon>
        <taxon>Acropora</taxon>
    </lineage>
</organism>
<gene>
    <name evidence="1" type="ORF">P5673_014066</name>
</gene>
<evidence type="ECO:0000313" key="1">
    <source>
        <dbReference type="EMBL" id="KAK2562414.1"/>
    </source>
</evidence>
<comment type="caution">
    <text evidence="1">The sequence shown here is derived from an EMBL/GenBank/DDBJ whole genome shotgun (WGS) entry which is preliminary data.</text>
</comment>
<protein>
    <submittedName>
        <fullName evidence="1">Uncharacterized protein</fullName>
    </submittedName>
</protein>
<accession>A0AAD9V5X3</accession>
<name>A0AAD9V5X3_ACRCE</name>
<dbReference type="EMBL" id="JARQWQ010000028">
    <property type="protein sequence ID" value="KAK2562414.1"/>
    <property type="molecule type" value="Genomic_DNA"/>
</dbReference>
<reference evidence="1" key="2">
    <citation type="journal article" date="2023" name="Science">
        <title>Genomic signatures of disease resistance in endangered staghorn corals.</title>
        <authorList>
            <person name="Vollmer S.V."/>
            <person name="Selwyn J.D."/>
            <person name="Despard B.A."/>
            <person name="Roesel C.L."/>
        </authorList>
    </citation>
    <scope>NUCLEOTIDE SEQUENCE</scope>
    <source>
        <strain evidence="1">K2</strain>
    </source>
</reference>
<reference evidence="1" key="1">
    <citation type="journal article" date="2023" name="G3 (Bethesda)">
        <title>Whole genome assembly and annotation of the endangered Caribbean coral Acropora cervicornis.</title>
        <authorList>
            <person name="Selwyn J.D."/>
            <person name="Vollmer S.V."/>
        </authorList>
    </citation>
    <scope>NUCLEOTIDE SEQUENCE</scope>
    <source>
        <strain evidence="1">K2</strain>
    </source>
</reference>
<dbReference type="Proteomes" id="UP001249851">
    <property type="component" value="Unassembled WGS sequence"/>
</dbReference>
<keyword evidence="2" id="KW-1185">Reference proteome</keyword>
<dbReference type="AlphaFoldDB" id="A0AAD9V5X3"/>
<evidence type="ECO:0000313" key="2">
    <source>
        <dbReference type="Proteomes" id="UP001249851"/>
    </source>
</evidence>